<gene>
    <name evidence="7" type="ORF">BLA29_003934</name>
</gene>
<keyword evidence="5" id="KW-0472">Membrane</keyword>
<organism evidence="7 8">
    <name type="scientific">Euroglyphus maynei</name>
    <name type="common">Mayne's house dust mite</name>
    <dbReference type="NCBI Taxonomy" id="6958"/>
    <lineage>
        <taxon>Eukaryota</taxon>
        <taxon>Metazoa</taxon>
        <taxon>Ecdysozoa</taxon>
        <taxon>Arthropoda</taxon>
        <taxon>Chelicerata</taxon>
        <taxon>Arachnida</taxon>
        <taxon>Acari</taxon>
        <taxon>Acariformes</taxon>
        <taxon>Sarcoptiformes</taxon>
        <taxon>Astigmata</taxon>
        <taxon>Psoroptidia</taxon>
        <taxon>Analgoidea</taxon>
        <taxon>Pyroglyphidae</taxon>
        <taxon>Pyroglyphinae</taxon>
        <taxon>Euroglyphus</taxon>
    </lineage>
</organism>
<keyword evidence="2" id="KW-0268">Exocytosis</keyword>
<dbReference type="EMBL" id="MUJZ01003225">
    <property type="protein sequence ID" value="OTF83552.1"/>
    <property type="molecule type" value="Genomic_DNA"/>
</dbReference>
<evidence type="ECO:0000256" key="1">
    <source>
        <dbReference type="ARBA" id="ARBA00004175"/>
    </source>
</evidence>
<sequence length="411" mass="48903">MDHLFTDLKHTLPMILGQNNGIRLRKTHITLRLLVAAFLTGDLDEFRIIHFRMMQHKRTVLNSDEIQEKIEQFKDSIKSSCNRKYKNNDDDGEDDERKQKSYKTYLTRKTSYGGNTLHMACRKNDPDAIERYFDQTQPNQQDRYGYTPLIDCIRYEHYKCLETLINVANSTDNPLNYEIAIAKENGFTALHYAMINGNRDAIRLILENGGYHLMYIESKDGYSPETLMKYIDQQQQEQDGIKLNEFISQIECKKMSNHLPLFVELSKKFSMNIDQLLSYYCEMITILFQCYLQTIRIHQFNFTNTFMIDEQNDDEDLIQQSIRMRLSDEYQRIFQRNPNELELEMIIDDLKIIGKFPEYLQRFIDQLKLEQKLNDDYHVDIMVEFQSLQLSMKLIRTKLGDFLGRKRTIIE</sequence>
<evidence type="ECO:0000313" key="8">
    <source>
        <dbReference type="Proteomes" id="UP000194236"/>
    </source>
</evidence>
<dbReference type="Proteomes" id="UP000194236">
    <property type="component" value="Unassembled WGS sequence"/>
</dbReference>
<name>A0A1Y3BRZ9_EURMA</name>
<keyword evidence="4" id="KW-0800">Toxin</keyword>
<dbReference type="SMART" id="SM00248">
    <property type="entry name" value="ANK"/>
    <property type="match status" value="2"/>
</dbReference>
<dbReference type="InterPro" id="IPR002110">
    <property type="entry name" value="Ankyrin_rpt"/>
</dbReference>
<comment type="caution">
    <text evidence="7">The sequence shown here is derived from an EMBL/GenBank/DDBJ whole genome shotgun (WGS) entry which is preliminary data.</text>
</comment>
<keyword evidence="4" id="KW-0528">Neurotoxin</keyword>
<dbReference type="PROSITE" id="PS50088">
    <property type="entry name" value="ANK_REPEAT"/>
    <property type="match status" value="1"/>
</dbReference>
<dbReference type="InterPro" id="IPR042479">
    <property type="entry name" value="Slf1"/>
</dbReference>
<protein>
    <submittedName>
        <fullName evidence="7">Uncharacterized protein</fullName>
    </submittedName>
</protein>
<dbReference type="PROSITE" id="PS50297">
    <property type="entry name" value="ANK_REP_REGION"/>
    <property type="match status" value="1"/>
</dbReference>
<dbReference type="GO" id="GO:2000781">
    <property type="term" value="P:positive regulation of double-strand break repair"/>
    <property type="evidence" value="ECO:0007669"/>
    <property type="project" value="InterPro"/>
</dbReference>
<proteinExistence type="predicted"/>
<reference evidence="7 8" key="1">
    <citation type="submission" date="2017-03" db="EMBL/GenBank/DDBJ databases">
        <title>Genome Survey of Euroglyphus maynei.</title>
        <authorList>
            <person name="Arlian L.G."/>
            <person name="Morgan M.S."/>
            <person name="Rider S.D."/>
        </authorList>
    </citation>
    <scope>NUCLEOTIDE SEQUENCE [LARGE SCALE GENOMIC DNA]</scope>
    <source>
        <strain evidence="7">Arlian Lab</strain>
        <tissue evidence="7">Whole body</tissue>
    </source>
</reference>
<evidence type="ECO:0000256" key="4">
    <source>
        <dbReference type="ARBA" id="ARBA00023028"/>
    </source>
</evidence>
<dbReference type="GO" id="GO:0044218">
    <property type="term" value="C:other organism cell membrane"/>
    <property type="evidence" value="ECO:0007669"/>
    <property type="project" value="UniProtKB-KW"/>
</dbReference>
<dbReference type="GO" id="GO:0005634">
    <property type="term" value="C:nucleus"/>
    <property type="evidence" value="ECO:0007669"/>
    <property type="project" value="TreeGrafter"/>
</dbReference>
<dbReference type="GO" id="GO:0006887">
    <property type="term" value="P:exocytosis"/>
    <property type="evidence" value="ECO:0007669"/>
    <property type="project" value="UniProtKB-KW"/>
</dbReference>
<feature type="repeat" description="ANK" evidence="6">
    <location>
        <begin position="185"/>
        <end position="209"/>
    </location>
</feature>
<keyword evidence="3" id="KW-1052">Target cell membrane</keyword>
<evidence type="ECO:0000256" key="6">
    <source>
        <dbReference type="PROSITE-ProRule" id="PRU00023"/>
    </source>
</evidence>
<keyword evidence="6" id="KW-0040">ANK repeat</keyword>
<dbReference type="Pfam" id="PF12796">
    <property type="entry name" value="Ank_2"/>
    <property type="match status" value="1"/>
</dbReference>
<dbReference type="Gene3D" id="1.25.40.20">
    <property type="entry name" value="Ankyrin repeat-containing domain"/>
    <property type="match status" value="1"/>
</dbReference>
<dbReference type="GO" id="GO:1990166">
    <property type="term" value="P:protein localization to site of double-strand break"/>
    <property type="evidence" value="ECO:0007669"/>
    <property type="project" value="TreeGrafter"/>
</dbReference>
<dbReference type="GO" id="GO:0044231">
    <property type="term" value="C:host cell presynaptic membrane"/>
    <property type="evidence" value="ECO:0007669"/>
    <property type="project" value="UniProtKB-KW"/>
</dbReference>
<dbReference type="OrthoDB" id="2384350at2759"/>
<dbReference type="PANTHER" id="PTHR46677:SF1">
    <property type="entry name" value="SMC5-SMC6 COMPLEX LOCALIZATION FACTOR PROTEIN 1"/>
    <property type="match status" value="1"/>
</dbReference>
<dbReference type="InterPro" id="IPR036770">
    <property type="entry name" value="Ankyrin_rpt-contain_sf"/>
</dbReference>
<keyword evidence="5" id="KW-1053">Target membrane</keyword>
<comment type="subcellular location">
    <subcellularLocation>
        <location evidence="1">Target cell membrane</location>
    </subcellularLocation>
</comment>
<dbReference type="PANTHER" id="PTHR46677">
    <property type="entry name" value="SMC5-SMC6 COMPLEX LOCALIZATION FACTOR PROTEIN 1"/>
    <property type="match status" value="1"/>
</dbReference>
<evidence type="ECO:0000256" key="2">
    <source>
        <dbReference type="ARBA" id="ARBA00022483"/>
    </source>
</evidence>
<evidence type="ECO:0000313" key="7">
    <source>
        <dbReference type="EMBL" id="OTF83552.1"/>
    </source>
</evidence>
<evidence type="ECO:0000256" key="3">
    <source>
        <dbReference type="ARBA" id="ARBA00022537"/>
    </source>
</evidence>
<dbReference type="GO" id="GO:0035861">
    <property type="term" value="C:site of double-strand break"/>
    <property type="evidence" value="ECO:0007669"/>
    <property type="project" value="TreeGrafter"/>
</dbReference>
<dbReference type="SUPFAM" id="SSF48403">
    <property type="entry name" value="Ankyrin repeat"/>
    <property type="match status" value="1"/>
</dbReference>
<dbReference type="AlphaFoldDB" id="A0A1Y3BRZ9"/>
<accession>A0A1Y3BRZ9</accession>
<keyword evidence="8" id="KW-1185">Reference proteome</keyword>
<keyword evidence="4" id="KW-0638">Presynaptic neurotoxin</keyword>
<evidence type="ECO:0000256" key="5">
    <source>
        <dbReference type="ARBA" id="ARBA00023298"/>
    </source>
</evidence>
<dbReference type="GO" id="GO:0006974">
    <property type="term" value="P:DNA damage response"/>
    <property type="evidence" value="ECO:0007669"/>
    <property type="project" value="TreeGrafter"/>
</dbReference>